<gene>
    <name evidence="2" type="ORF">A5649_10040</name>
</gene>
<dbReference type="InterPro" id="IPR036259">
    <property type="entry name" value="MFS_trans_sf"/>
</dbReference>
<sequence length="67" mass="6536">MRTAPDDPDGASGLYVTAFQVGITGGSLAGGLLFERAGTSAMLAASALLVGVAAVGIAASKRLFVVP</sequence>
<feature type="transmembrane region" description="Helical" evidence="1">
    <location>
        <begin position="41"/>
        <end position="59"/>
    </location>
</feature>
<reference evidence="2 3" key="1">
    <citation type="submission" date="2016-06" db="EMBL/GenBank/DDBJ databases">
        <authorList>
            <person name="Sutton G."/>
            <person name="Brinkac L."/>
            <person name="Sanka R."/>
            <person name="Adams M."/>
            <person name="Lau E."/>
            <person name="Garcia-Basteiro A."/>
            <person name="Lopez-Varela E."/>
            <person name="Palencia S."/>
        </authorList>
    </citation>
    <scope>NUCLEOTIDE SEQUENCE [LARGE SCALE GENOMIC DNA]</scope>
    <source>
        <strain evidence="2 3">1211594.5</strain>
    </source>
</reference>
<proteinExistence type="predicted"/>
<comment type="caution">
    <text evidence="2">The sequence shown here is derived from an EMBL/GenBank/DDBJ whole genome shotgun (WGS) entry which is preliminary data.</text>
</comment>
<keyword evidence="1" id="KW-0812">Transmembrane</keyword>
<dbReference type="Proteomes" id="UP000093712">
    <property type="component" value="Unassembled WGS sequence"/>
</dbReference>
<keyword evidence="1" id="KW-0472">Membrane</keyword>
<evidence type="ECO:0000313" key="2">
    <source>
        <dbReference type="EMBL" id="OBK81878.1"/>
    </source>
</evidence>
<name>A0AA91IWE9_9MYCO</name>
<keyword evidence="1" id="KW-1133">Transmembrane helix</keyword>
<dbReference type="SUPFAM" id="SSF103473">
    <property type="entry name" value="MFS general substrate transporter"/>
    <property type="match status" value="1"/>
</dbReference>
<protein>
    <submittedName>
        <fullName evidence="2">Uncharacterized protein</fullName>
    </submittedName>
</protein>
<dbReference type="AlphaFoldDB" id="A0AA91IWE9"/>
<evidence type="ECO:0000313" key="3">
    <source>
        <dbReference type="Proteomes" id="UP000093712"/>
    </source>
</evidence>
<evidence type="ECO:0000256" key="1">
    <source>
        <dbReference type="SAM" id="Phobius"/>
    </source>
</evidence>
<dbReference type="EMBL" id="LZME01000134">
    <property type="protein sequence ID" value="OBK81878.1"/>
    <property type="molecule type" value="Genomic_DNA"/>
</dbReference>
<organism evidence="2 3">
    <name type="scientific">Mycolicibacter heraklionensis</name>
    <dbReference type="NCBI Taxonomy" id="512402"/>
    <lineage>
        <taxon>Bacteria</taxon>
        <taxon>Bacillati</taxon>
        <taxon>Actinomycetota</taxon>
        <taxon>Actinomycetes</taxon>
        <taxon>Mycobacteriales</taxon>
        <taxon>Mycobacteriaceae</taxon>
        <taxon>Mycolicibacter</taxon>
    </lineage>
</organism>
<accession>A0AA91IWE9</accession>
<feature type="transmembrane region" description="Helical" evidence="1">
    <location>
        <begin position="12"/>
        <end position="34"/>
    </location>
</feature>